<dbReference type="EMBL" id="MFGX01000092">
    <property type="protein sequence ID" value="OGF53978.1"/>
    <property type="molecule type" value="Genomic_DNA"/>
</dbReference>
<organism evidence="3 4">
    <name type="scientific">Fraserbacteria sp. (strain RBG_16_55_9)</name>
    <dbReference type="NCBI Taxonomy" id="1817864"/>
    <lineage>
        <taxon>Bacteria</taxon>
        <taxon>Candidatus Fraseribacteriota</taxon>
    </lineage>
</organism>
<gene>
    <name evidence="3" type="ORF">A2Z21_05160</name>
</gene>
<reference evidence="3 4" key="1">
    <citation type="journal article" date="2016" name="Nat. Commun.">
        <title>Thousands of microbial genomes shed light on interconnected biogeochemical processes in an aquifer system.</title>
        <authorList>
            <person name="Anantharaman K."/>
            <person name="Brown C.T."/>
            <person name="Hug L.A."/>
            <person name="Sharon I."/>
            <person name="Castelle C.J."/>
            <person name="Probst A.J."/>
            <person name="Thomas B.C."/>
            <person name="Singh A."/>
            <person name="Wilkins M.J."/>
            <person name="Karaoz U."/>
            <person name="Brodie E.L."/>
            <person name="Williams K.H."/>
            <person name="Hubbard S.S."/>
            <person name="Banfield J.F."/>
        </authorList>
    </citation>
    <scope>NUCLEOTIDE SEQUENCE [LARGE SCALE GENOMIC DNA]</scope>
    <source>
        <strain evidence="4">RBG_16_55_9</strain>
    </source>
</reference>
<dbReference type="Gene3D" id="1.10.287.1490">
    <property type="match status" value="1"/>
</dbReference>
<dbReference type="Proteomes" id="UP000179157">
    <property type="component" value="Unassembled WGS sequence"/>
</dbReference>
<proteinExistence type="predicted"/>
<evidence type="ECO:0000313" key="3">
    <source>
        <dbReference type="EMBL" id="OGF53978.1"/>
    </source>
</evidence>
<feature type="coiled-coil region" evidence="1">
    <location>
        <begin position="11"/>
        <end position="171"/>
    </location>
</feature>
<protein>
    <recommendedName>
        <fullName evidence="2">CT398-like coiled coil hairpin domain-containing protein</fullName>
    </recommendedName>
</protein>
<name>A0A1F5US31_FRAXR</name>
<dbReference type="STRING" id="1817864.A2Z21_05160"/>
<evidence type="ECO:0000313" key="4">
    <source>
        <dbReference type="Proteomes" id="UP000179157"/>
    </source>
</evidence>
<dbReference type="AlphaFoldDB" id="A0A1F5US31"/>
<dbReference type="InterPro" id="IPR056003">
    <property type="entry name" value="CT398_CC_hairpin"/>
</dbReference>
<evidence type="ECO:0000259" key="2">
    <source>
        <dbReference type="Pfam" id="PF24481"/>
    </source>
</evidence>
<keyword evidence="1" id="KW-0175">Coiled coil</keyword>
<dbReference type="Pfam" id="PF24481">
    <property type="entry name" value="CT398_CC"/>
    <property type="match status" value="1"/>
</dbReference>
<feature type="domain" description="CT398-like coiled coil hairpin" evidence="2">
    <location>
        <begin position="11"/>
        <end position="186"/>
    </location>
</feature>
<accession>A0A1F5US31</accession>
<comment type="caution">
    <text evidence="3">The sequence shown here is derived from an EMBL/GenBank/DDBJ whole genome shotgun (WGS) entry which is preliminary data.</text>
</comment>
<sequence length="232" mass="27137">MKKELEALLAVQAQDTRIRALEEKIQRILKQRQQLQATVEAEAKTLEAEKHKLADLERLSRERNAAVDDLDSQIRKYQQQLEGGLVSFKEMESLRELVQHSRERIEKLEEEAISLMDQVVKESEAMVQREGSFSQWKGRMDEEIAEVDRELEEQRRKIDGERMKRQALAEQVDAALFERYERLLAEYEDPLASVRDGRCTSCNLQLSEITIERVREGLDILTCENCLRILYS</sequence>
<evidence type="ECO:0000256" key="1">
    <source>
        <dbReference type="SAM" id="Coils"/>
    </source>
</evidence>